<name>A0A940YC53_9BURK</name>
<evidence type="ECO:0000313" key="4">
    <source>
        <dbReference type="Proteomes" id="UP000676246"/>
    </source>
</evidence>
<dbReference type="SUPFAM" id="SSF54637">
    <property type="entry name" value="Thioesterase/thiol ester dehydrase-isomerase"/>
    <property type="match status" value="1"/>
</dbReference>
<dbReference type="InterPro" id="IPR052723">
    <property type="entry name" value="Acyl-CoA_thioesterase_PaaI"/>
</dbReference>
<dbReference type="InterPro" id="IPR029069">
    <property type="entry name" value="HotDog_dom_sf"/>
</dbReference>
<comment type="caution">
    <text evidence="3">The sequence shown here is derived from an EMBL/GenBank/DDBJ whole genome shotgun (WGS) entry which is preliminary data.</text>
</comment>
<gene>
    <name evidence="3" type="ORF">KAK03_15785</name>
</gene>
<dbReference type="NCBIfam" id="TIGR00369">
    <property type="entry name" value="unchar_dom_1"/>
    <property type="match status" value="1"/>
</dbReference>
<dbReference type="InterPro" id="IPR003736">
    <property type="entry name" value="PAAI_dom"/>
</dbReference>
<dbReference type="PANTHER" id="PTHR42856:SF1">
    <property type="entry name" value="ACYL-COENZYME A THIOESTERASE PAAI"/>
    <property type="match status" value="1"/>
</dbReference>
<dbReference type="GO" id="GO:0016289">
    <property type="term" value="F:acyl-CoA hydrolase activity"/>
    <property type="evidence" value="ECO:0007669"/>
    <property type="project" value="TreeGrafter"/>
</dbReference>
<dbReference type="AlphaFoldDB" id="A0A940YC53"/>
<dbReference type="InterPro" id="IPR006683">
    <property type="entry name" value="Thioestr_dom"/>
</dbReference>
<feature type="domain" description="Thioesterase" evidence="2">
    <location>
        <begin position="48"/>
        <end position="123"/>
    </location>
</feature>
<dbReference type="PANTHER" id="PTHR42856">
    <property type="entry name" value="ACYL-COENZYME A THIOESTERASE PAAI"/>
    <property type="match status" value="1"/>
</dbReference>
<proteinExistence type="predicted"/>
<keyword evidence="4" id="KW-1185">Reference proteome</keyword>
<evidence type="ECO:0000256" key="1">
    <source>
        <dbReference type="ARBA" id="ARBA00022801"/>
    </source>
</evidence>
<sequence length="153" mass="16500">MSHRKPPIPFPVRIPFVEQLGLELHSCADGAAELRVDLAESHLNSWEVAHGGVLMTMLDVVMAHAARSHDMLAGPGVATIEMKTSFLRPGEGELRALGTLLHRTSTMAFCEGRVINSEGQLCAHGTATFKYLRALPAKGRHVKPLQRADGAAS</sequence>
<dbReference type="RefSeq" id="WP_210855092.1">
    <property type="nucleotide sequence ID" value="NZ_JAGQDD010000012.1"/>
</dbReference>
<keyword evidence="1" id="KW-0378">Hydrolase</keyword>
<dbReference type="EMBL" id="JAGQDD010000012">
    <property type="protein sequence ID" value="MBQ0931945.1"/>
    <property type="molecule type" value="Genomic_DNA"/>
</dbReference>
<reference evidence="3 4" key="1">
    <citation type="submission" date="2021-04" db="EMBL/GenBank/DDBJ databases">
        <title>The genome sequence of Ideonella sp. 3Y2.</title>
        <authorList>
            <person name="Liu Y."/>
        </authorList>
    </citation>
    <scope>NUCLEOTIDE SEQUENCE [LARGE SCALE GENOMIC DNA]</scope>
    <source>
        <strain evidence="3 4">3Y2</strain>
    </source>
</reference>
<dbReference type="Proteomes" id="UP000676246">
    <property type="component" value="Unassembled WGS sequence"/>
</dbReference>
<dbReference type="Pfam" id="PF03061">
    <property type="entry name" value="4HBT"/>
    <property type="match status" value="1"/>
</dbReference>
<dbReference type="Gene3D" id="3.10.129.10">
    <property type="entry name" value="Hotdog Thioesterase"/>
    <property type="match status" value="1"/>
</dbReference>
<protein>
    <submittedName>
        <fullName evidence="3">PaaI family thioesterase</fullName>
    </submittedName>
</protein>
<organism evidence="3 4">
    <name type="scientific">Ideonella alba</name>
    <dbReference type="NCBI Taxonomy" id="2824118"/>
    <lineage>
        <taxon>Bacteria</taxon>
        <taxon>Pseudomonadati</taxon>
        <taxon>Pseudomonadota</taxon>
        <taxon>Betaproteobacteria</taxon>
        <taxon>Burkholderiales</taxon>
        <taxon>Sphaerotilaceae</taxon>
        <taxon>Ideonella</taxon>
    </lineage>
</organism>
<dbReference type="CDD" id="cd03443">
    <property type="entry name" value="PaaI_thioesterase"/>
    <property type="match status" value="1"/>
</dbReference>
<evidence type="ECO:0000259" key="2">
    <source>
        <dbReference type="Pfam" id="PF03061"/>
    </source>
</evidence>
<accession>A0A940YC53</accession>
<evidence type="ECO:0000313" key="3">
    <source>
        <dbReference type="EMBL" id="MBQ0931945.1"/>
    </source>
</evidence>